<feature type="compositionally biased region" description="Basic and acidic residues" evidence="1">
    <location>
        <begin position="129"/>
        <end position="139"/>
    </location>
</feature>
<feature type="region of interest" description="Disordered" evidence="1">
    <location>
        <begin position="129"/>
        <end position="148"/>
    </location>
</feature>
<evidence type="ECO:0000256" key="1">
    <source>
        <dbReference type="SAM" id="MobiDB-lite"/>
    </source>
</evidence>
<dbReference type="CDD" id="cd23703">
    <property type="entry name" value="mS26_PET12"/>
    <property type="match status" value="1"/>
</dbReference>
<dbReference type="InterPro" id="IPR058940">
    <property type="entry name" value="mS26_fungi"/>
</dbReference>
<reference evidence="3" key="1">
    <citation type="submission" date="2016-03" db="EMBL/GenBank/DDBJ databases">
        <authorList>
            <person name="Devillers H."/>
        </authorList>
    </citation>
    <scope>NUCLEOTIDE SEQUENCE [LARGE SCALE GENOMIC DNA]</scope>
</reference>
<organism evidence="2 3">
    <name type="scientific">Lachancea fermentati</name>
    <name type="common">Zygosaccharomyces fermentati</name>
    <dbReference type="NCBI Taxonomy" id="4955"/>
    <lineage>
        <taxon>Eukaryota</taxon>
        <taxon>Fungi</taxon>
        <taxon>Dikarya</taxon>
        <taxon>Ascomycota</taxon>
        <taxon>Saccharomycotina</taxon>
        <taxon>Saccharomycetes</taxon>
        <taxon>Saccharomycetales</taxon>
        <taxon>Saccharomycetaceae</taxon>
        <taxon>Lachancea</taxon>
    </lineage>
</organism>
<dbReference type="Proteomes" id="UP000190831">
    <property type="component" value="Chromosome F"/>
</dbReference>
<sequence length="304" mass="34348">MGKGAAKYGFKSGILPTARSILKNPTVKQKSLIDKVGAPKSKGVDGVGYADNIAHPKGSHRFSPEVKFVNVDELIAKTVANPRKVNVANTPQQEAKQQKAELRRKYLAEAFRNEEQRLLEQEEHLKRRQEKLEKERESEIAALSEPRSSDLTVPTLQSMLDMPLMRQRAPEEIEILKLKRKHNREMLRLRAQERKLDDLLKLYYVTDEFIVSEKDFLKRIDEVFASESSEALRTKLSVGASRPKTKNEKNIGDALFGSVGGGDHVGLPVIEEFLSGEMKTFADDIEAKSKALLDQKKRDLESIL</sequence>
<proteinExistence type="predicted"/>
<evidence type="ECO:0000313" key="2">
    <source>
        <dbReference type="EMBL" id="SCW02845.1"/>
    </source>
</evidence>
<dbReference type="OMA" id="VGYADNI"/>
<name>A0A1G4MG56_LACFM</name>
<keyword evidence="3" id="KW-1185">Reference proteome</keyword>
<dbReference type="AlphaFoldDB" id="A0A1G4MG56"/>
<dbReference type="EMBL" id="LT598490">
    <property type="protein sequence ID" value="SCW02845.1"/>
    <property type="molecule type" value="Genomic_DNA"/>
</dbReference>
<protein>
    <submittedName>
        <fullName evidence="2">LAFE_0F15544g1_1</fullName>
    </submittedName>
</protein>
<accession>A0A1G4MG56</accession>
<gene>
    <name evidence="2" type="ORF">LAFE_0F15544G</name>
</gene>
<dbReference type="STRING" id="4955.A0A1G4MG56"/>
<dbReference type="Pfam" id="PF26163">
    <property type="entry name" value="mS26"/>
    <property type="match status" value="1"/>
</dbReference>
<dbReference type="OrthoDB" id="5223508at2759"/>
<evidence type="ECO:0000313" key="3">
    <source>
        <dbReference type="Proteomes" id="UP000190831"/>
    </source>
</evidence>